<evidence type="ECO:0000256" key="1">
    <source>
        <dbReference type="SAM" id="Phobius"/>
    </source>
</evidence>
<keyword evidence="1" id="KW-0812">Transmembrane</keyword>
<dbReference type="InterPro" id="IPR025738">
    <property type="entry name" value="BatD"/>
</dbReference>
<evidence type="ECO:0000256" key="2">
    <source>
        <dbReference type="SAM" id="SignalP"/>
    </source>
</evidence>
<dbReference type="OrthoDB" id="5293418at2"/>
<evidence type="ECO:0000313" key="3">
    <source>
        <dbReference type="EMBL" id="CZF84679.1"/>
    </source>
</evidence>
<dbReference type="AlphaFoldDB" id="A0A128FD11"/>
<evidence type="ECO:0008006" key="5">
    <source>
        <dbReference type="Google" id="ProtNLM"/>
    </source>
</evidence>
<protein>
    <recommendedName>
        <fullName evidence="5">Protein BatD</fullName>
    </recommendedName>
</protein>
<dbReference type="PANTHER" id="PTHR40940:SF1">
    <property type="entry name" value="PROTEIN BATD"/>
    <property type="match status" value="1"/>
</dbReference>
<dbReference type="PANTHER" id="PTHR40940">
    <property type="entry name" value="PROTEIN BATD-RELATED"/>
    <property type="match status" value="1"/>
</dbReference>
<accession>A0A128FD11</accession>
<dbReference type="EMBL" id="FIZY01000031">
    <property type="protein sequence ID" value="CZF84679.1"/>
    <property type="molecule type" value="Genomic_DNA"/>
</dbReference>
<reference evidence="4" key="1">
    <citation type="submission" date="2016-02" db="EMBL/GenBank/DDBJ databases">
        <authorList>
            <person name="Rodrigo-Torres Lidia"/>
            <person name="Arahal R.David."/>
        </authorList>
    </citation>
    <scope>NUCLEOTIDE SEQUENCE [LARGE SCALE GENOMIC DNA]</scope>
    <source>
        <strain evidence="4">CECT 8713</strain>
    </source>
</reference>
<evidence type="ECO:0000313" key="4">
    <source>
        <dbReference type="Proteomes" id="UP000073601"/>
    </source>
</evidence>
<keyword evidence="1" id="KW-1133">Transmembrane helix</keyword>
<feature type="signal peptide" evidence="2">
    <location>
        <begin position="1"/>
        <end position="33"/>
    </location>
</feature>
<dbReference type="Pfam" id="PF13584">
    <property type="entry name" value="BatD"/>
    <property type="match status" value="1"/>
</dbReference>
<dbReference type="RefSeq" id="WP_084387756.1">
    <property type="nucleotide sequence ID" value="NZ_CAWRCI010000031.1"/>
</dbReference>
<proteinExistence type="predicted"/>
<keyword evidence="4" id="KW-1185">Reference proteome</keyword>
<sequence>MIKTTGSFTLRFTRIPFMLLSLLFVIVAPAAVAASAVATVSQNVVPVGEAFQLTISVDDSVDSDTLDLTPLSANFIFGRPSVSNSTSVINGSMSRKTEWRVAVAAKQTGTYTLPSLDVDGMKTEPITIQVVNASQKNSLKDENAVKLTATVDRVKGYIGETFNYRIRLMIGIQLDSPTLQAPKGEGLDVKQVGEDVQAEAVLNGRRYLVISRLYQITPTKAGSIKLQGAVFSGTEVKSNGWGSSLGLPIEREAESMTLEVLDKPTDYQGLWLPTPSLKLTQSWQPDSLDGQLSVEVGEAINREITLKIKNIEQSAMPNLSLNYPQNVRVYTDKTEYSRDGEYTVMTVKQVIIPRDVGDTELPELSINWFNTQTEQPQTSELKGLSIAVKSGKNAPAAAVTPTVASGNDETALQPYGPLNETTMFTKAGFWPWLSGLFAFLWIITLVLLLRKKGPLPSSVDRQESNTTPSELEAMRTAVISNDAVKVATALRLWDRSSLPEVLNKEIEKEVTALMASRYSSSMGEWKNHQLLLLLKRAGQCSKLTPKQEVLSDLY</sequence>
<organism evidence="3 4">
    <name type="scientific">Grimontia marina</name>
    <dbReference type="NCBI Taxonomy" id="646534"/>
    <lineage>
        <taxon>Bacteria</taxon>
        <taxon>Pseudomonadati</taxon>
        <taxon>Pseudomonadota</taxon>
        <taxon>Gammaproteobacteria</taxon>
        <taxon>Vibrionales</taxon>
        <taxon>Vibrionaceae</taxon>
        <taxon>Grimontia</taxon>
    </lineage>
</organism>
<name>A0A128FD11_9GAMM</name>
<keyword evidence="2" id="KW-0732">Signal</keyword>
<gene>
    <name evidence="3" type="ORF">GMA8713_03208</name>
</gene>
<dbReference type="Proteomes" id="UP000073601">
    <property type="component" value="Unassembled WGS sequence"/>
</dbReference>
<keyword evidence="1" id="KW-0472">Membrane</keyword>
<feature type="chain" id="PRO_5007282367" description="Protein BatD" evidence="2">
    <location>
        <begin position="34"/>
        <end position="554"/>
    </location>
</feature>
<feature type="transmembrane region" description="Helical" evidence="1">
    <location>
        <begin position="429"/>
        <end position="449"/>
    </location>
</feature>